<dbReference type="GO" id="GO:0015074">
    <property type="term" value="P:DNA integration"/>
    <property type="evidence" value="ECO:0007669"/>
    <property type="project" value="InterPro"/>
</dbReference>
<dbReference type="Pfam" id="PF00589">
    <property type="entry name" value="Phage_integrase"/>
    <property type="match status" value="1"/>
</dbReference>
<protein>
    <submittedName>
        <fullName evidence="6">Integrase</fullName>
    </submittedName>
</protein>
<evidence type="ECO:0000313" key="6">
    <source>
        <dbReference type="EMBL" id="RWY55397.1"/>
    </source>
</evidence>
<dbReference type="InterPro" id="IPR050090">
    <property type="entry name" value="Tyrosine_recombinase_XerCD"/>
</dbReference>
<evidence type="ECO:0000259" key="5">
    <source>
        <dbReference type="Pfam" id="PF13102"/>
    </source>
</evidence>
<evidence type="ECO:0000256" key="3">
    <source>
        <dbReference type="ARBA" id="ARBA00023172"/>
    </source>
</evidence>
<keyword evidence="2" id="KW-0238">DNA-binding</keyword>
<comment type="caution">
    <text evidence="6">The sequence shown here is derived from an EMBL/GenBank/DDBJ whole genome shotgun (WGS) entry which is preliminary data.</text>
</comment>
<evidence type="ECO:0000313" key="7">
    <source>
        <dbReference type="Proteomes" id="UP000286701"/>
    </source>
</evidence>
<proteinExistence type="inferred from homology"/>
<dbReference type="InterPro" id="IPR011010">
    <property type="entry name" value="DNA_brk_join_enz"/>
</dbReference>
<accession>A0A444MS06</accession>
<dbReference type="RefSeq" id="WP_128532081.1">
    <property type="nucleotide sequence ID" value="NZ_SBIW01000002.1"/>
</dbReference>
<dbReference type="InterPro" id="IPR025269">
    <property type="entry name" value="SAM-like_dom"/>
</dbReference>
<dbReference type="Pfam" id="PF13102">
    <property type="entry name" value="Phage_int_SAM_5"/>
    <property type="match status" value="1"/>
</dbReference>
<sequence length="428" mass="49200">MKAEVSLYLDTRRALKNGTFPLKLHVYFTAKMERWYGTDYKLSKEAFEQSYLATKPRGENKDLKIELDAIIQKAADLAKDLGDSFTFEKFERKMFRTKASANNVIEHFAAYVKVLDKNEQIGTASSYDCSIKSITAYLSEGKKNPVTHIPFTALSADVLNKYEQWMVSKNNSKTTVGIYMRNLRAIFNKAITAGDISPELYPFKAYKIPNGKNVKKALETHDLNALYTADVTNDSFMEKARDFWFFSYQCNGMNFRDIAELKFKDIHDTYFSFLRHKTKNTTKEDPTPIVVPLTSHIKAFIKKYANEKGKPNDYVFPIFQTSMSAKERHKVNQNFIRFVNQHMQKLVDQLGLSFKLGTMVARHSFTTQATRTMGLEFAQEALGHTTMNTTQNYWKGFEKDAKKSMAEKLMEFTTIKTTADQEAIQEAS</sequence>
<reference evidence="6 7" key="1">
    <citation type="submission" date="2019-01" db="EMBL/GenBank/DDBJ databases">
        <title>Mucilaginibacter antarcticum sp. nov., isolated from antarctic soil.</title>
        <authorList>
            <person name="Yan Y.-Q."/>
            <person name="Du Z.-J."/>
        </authorList>
    </citation>
    <scope>NUCLEOTIDE SEQUENCE [LARGE SCALE GENOMIC DNA]</scope>
    <source>
        <strain evidence="6 7">F01003</strain>
    </source>
</reference>
<dbReference type="SUPFAM" id="SSF56349">
    <property type="entry name" value="DNA breaking-rejoining enzymes"/>
    <property type="match status" value="1"/>
</dbReference>
<dbReference type="InterPro" id="IPR010998">
    <property type="entry name" value="Integrase_recombinase_N"/>
</dbReference>
<dbReference type="InterPro" id="IPR013762">
    <property type="entry name" value="Integrase-like_cat_sf"/>
</dbReference>
<organism evidence="6 7">
    <name type="scientific">Mucilaginibacter gilvus</name>
    <dbReference type="NCBI Taxonomy" id="2305909"/>
    <lineage>
        <taxon>Bacteria</taxon>
        <taxon>Pseudomonadati</taxon>
        <taxon>Bacteroidota</taxon>
        <taxon>Sphingobacteriia</taxon>
        <taxon>Sphingobacteriales</taxon>
        <taxon>Sphingobacteriaceae</taxon>
        <taxon>Mucilaginibacter</taxon>
    </lineage>
</organism>
<comment type="similarity">
    <text evidence="1">Belongs to the 'phage' integrase family.</text>
</comment>
<dbReference type="PANTHER" id="PTHR30349:SF64">
    <property type="entry name" value="PROPHAGE INTEGRASE INTD-RELATED"/>
    <property type="match status" value="1"/>
</dbReference>
<dbReference type="GO" id="GO:0003677">
    <property type="term" value="F:DNA binding"/>
    <property type="evidence" value="ECO:0007669"/>
    <property type="project" value="UniProtKB-KW"/>
</dbReference>
<evidence type="ECO:0000256" key="1">
    <source>
        <dbReference type="ARBA" id="ARBA00008857"/>
    </source>
</evidence>
<dbReference type="Proteomes" id="UP000286701">
    <property type="component" value="Unassembled WGS sequence"/>
</dbReference>
<feature type="domain" description="Phage integrase SAM-like" evidence="5">
    <location>
        <begin position="104"/>
        <end position="208"/>
    </location>
</feature>
<dbReference type="PANTHER" id="PTHR30349">
    <property type="entry name" value="PHAGE INTEGRASE-RELATED"/>
    <property type="match status" value="1"/>
</dbReference>
<dbReference type="EMBL" id="SBIW01000002">
    <property type="protein sequence ID" value="RWY55397.1"/>
    <property type="molecule type" value="Genomic_DNA"/>
</dbReference>
<dbReference type="OrthoDB" id="1094492at2"/>
<evidence type="ECO:0000259" key="4">
    <source>
        <dbReference type="Pfam" id="PF00589"/>
    </source>
</evidence>
<dbReference type="GO" id="GO:0006310">
    <property type="term" value="P:DNA recombination"/>
    <property type="evidence" value="ECO:0007669"/>
    <property type="project" value="UniProtKB-KW"/>
</dbReference>
<name>A0A444MS06_9SPHI</name>
<dbReference type="AlphaFoldDB" id="A0A444MS06"/>
<feature type="domain" description="Tyr recombinase" evidence="4">
    <location>
        <begin position="218"/>
        <end position="394"/>
    </location>
</feature>
<evidence type="ECO:0000256" key="2">
    <source>
        <dbReference type="ARBA" id="ARBA00023125"/>
    </source>
</evidence>
<gene>
    <name evidence="6" type="ORF">EPL05_03210</name>
</gene>
<dbReference type="Gene3D" id="1.10.443.10">
    <property type="entry name" value="Intergrase catalytic core"/>
    <property type="match status" value="1"/>
</dbReference>
<keyword evidence="7" id="KW-1185">Reference proteome</keyword>
<dbReference type="InterPro" id="IPR002104">
    <property type="entry name" value="Integrase_catalytic"/>
</dbReference>
<keyword evidence="3" id="KW-0233">DNA recombination</keyword>
<dbReference type="Gene3D" id="1.10.150.130">
    <property type="match status" value="1"/>
</dbReference>